<organism evidence="1 2">
    <name type="scientific">Necator americanus</name>
    <name type="common">Human hookworm</name>
    <dbReference type="NCBI Taxonomy" id="51031"/>
    <lineage>
        <taxon>Eukaryota</taxon>
        <taxon>Metazoa</taxon>
        <taxon>Ecdysozoa</taxon>
        <taxon>Nematoda</taxon>
        <taxon>Chromadorea</taxon>
        <taxon>Rhabditida</taxon>
        <taxon>Rhabditina</taxon>
        <taxon>Rhabditomorpha</taxon>
        <taxon>Strongyloidea</taxon>
        <taxon>Ancylostomatidae</taxon>
        <taxon>Bunostominae</taxon>
        <taxon>Necator</taxon>
    </lineage>
</organism>
<dbReference type="EMBL" id="JAVFWL010000002">
    <property type="protein sequence ID" value="KAK6736575.1"/>
    <property type="molecule type" value="Genomic_DNA"/>
</dbReference>
<gene>
    <name evidence="1" type="primary">Necator_chrII.g7126</name>
    <name evidence="1" type="ORF">RB195_019333</name>
</gene>
<reference evidence="1 2" key="1">
    <citation type="submission" date="2023-08" db="EMBL/GenBank/DDBJ databases">
        <title>A Necator americanus chromosomal reference genome.</title>
        <authorList>
            <person name="Ilik V."/>
            <person name="Petrzelkova K.J."/>
            <person name="Pardy F."/>
            <person name="Fuh T."/>
            <person name="Niatou-Singa F.S."/>
            <person name="Gouil Q."/>
            <person name="Baker L."/>
            <person name="Ritchie M.E."/>
            <person name="Jex A.R."/>
            <person name="Gazzola D."/>
            <person name="Li H."/>
            <person name="Toshio Fujiwara R."/>
            <person name="Zhan B."/>
            <person name="Aroian R.V."/>
            <person name="Pafco B."/>
            <person name="Schwarz E.M."/>
        </authorList>
    </citation>
    <scope>NUCLEOTIDE SEQUENCE [LARGE SCALE GENOMIC DNA]</scope>
    <source>
        <strain evidence="1 2">Aroian</strain>
        <tissue evidence="1">Whole animal</tissue>
    </source>
</reference>
<accession>A0ABR1CGI0</accession>
<proteinExistence type="predicted"/>
<comment type="caution">
    <text evidence="1">The sequence shown here is derived from an EMBL/GenBank/DDBJ whole genome shotgun (WGS) entry which is preliminary data.</text>
</comment>
<sequence>MVGSKQREARTALGSGAVGTAVAIEVVPWRTAEVGGGSEGPYAIPTATLQRSASSAAACANVRASCRIDPTISPVLPWFDDLLDRALLVPIARKCCPVAPLLARDSKSIVFFFKGLRKEVRPSGRRYSCGVFDVA</sequence>
<name>A0ABR1CGI0_NECAM</name>
<evidence type="ECO:0000313" key="1">
    <source>
        <dbReference type="EMBL" id="KAK6736575.1"/>
    </source>
</evidence>
<dbReference type="Proteomes" id="UP001303046">
    <property type="component" value="Unassembled WGS sequence"/>
</dbReference>
<keyword evidence="2" id="KW-1185">Reference proteome</keyword>
<evidence type="ECO:0000313" key="2">
    <source>
        <dbReference type="Proteomes" id="UP001303046"/>
    </source>
</evidence>
<evidence type="ECO:0008006" key="3">
    <source>
        <dbReference type="Google" id="ProtNLM"/>
    </source>
</evidence>
<protein>
    <recommendedName>
        <fullName evidence="3">Ig-like domain-containing protein</fullName>
    </recommendedName>
</protein>